<comment type="caution">
    <text evidence="3">The sequence shown here is derived from an EMBL/GenBank/DDBJ whole genome shotgun (WGS) entry which is preliminary data.</text>
</comment>
<name>A0A8T0J867_CERPU</name>
<organism evidence="3 4">
    <name type="scientific">Ceratodon purpureus</name>
    <name type="common">Fire moss</name>
    <name type="synonym">Dicranum purpureum</name>
    <dbReference type="NCBI Taxonomy" id="3225"/>
    <lineage>
        <taxon>Eukaryota</taxon>
        <taxon>Viridiplantae</taxon>
        <taxon>Streptophyta</taxon>
        <taxon>Embryophyta</taxon>
        <taxon>Bryophyta</taxon>
        <taxon>Bryophytina</taxon>
        <taxon>Bryopsida</taxon>
        <taxon>Dicranidae</taxon>
        <taxon>Pseudoditrichales</taxon>
        <taxon>Ditrichaceae</taxon>
        <taxon>Ceratodon</taxon>
    </lineage>
</organism>
<evidence type="ECO:0000313" key="3">
    <source>
        <dbReference type="EMBL" id="KAG0591063.1"/>
    </source>
</evidence>
<dbReference type="Gene3D" id="1.10.10.60">
    <property type="entry name" value="Homeodomain-like"/>
    <property type="match status" value="1"/>
</dbReference>
<feature type="region of interest" description="Disordered" evidence="1">
    <location>
        <begin position="162"/>
        <end position="184"/>
    </location>
</feature>
<gene>
    <name evidence="3" type="ORF">KC19_1G146400</name>
</gene>
<dbReference type="PANTHER" id="PTHR31307">
    <property type="entry name" value="TRIHELIX TRANSCRIPTION FACTOR ASIL2"/>
    <property type="match status" value="1"/>
</dbReference>
<dbReference type="EMBL" id="CM026421">
    <property type="protein sequence ID" value="KAG0591063.1"/>
    <property type="molecule type" value="Genomic_DNA"/>
</dbReference>
<dbReference type="InterPro" id="IPR044822">
    <property type="entry name" value="Myb_DNA-bind_4"/>
</dbReference>
<feature type="domain" description="Myb/SANT-like DNA-binding" evidence="2">
    <location>
        <begin position="5"/>
        <end position="93"/>
    </location>
</feature>
<dbReference type="AlphaFoldDB" id="A0A8T0J867"/>
<protein>
    <recommendedName>
        <fullName evidence="2">Myb/SANT-like DNA-binding domain-containing protein</fullName>
    </recommendedName>
</protein>
<feature type="region of interest" description="Disordered" evidence="1">
    <location>
        <begin position="210"/>
        <end position="235"/>
    </location>
</feature>
<dbReference type="Proteomes" id="UP000822688">
    <property type="component" value="Chromosome 1"/>
</dbReference>
<dbReference type="PANTHER" id="PTHR31307:SF63">
    <property type="entry name" value="MYB_SANT-LIKE DNA-BINDING DOMAIN-CONTAINING PROTEIN"/>
    <property type="match status" value="1"/>
</dbReference>
<accession>A0A8T0J867</accession>
<keyword evidence="4" id="KW-1185">Reference proteome</keyword>
<evidence type="ECO:0000259" key="2">
    <source>
        <dbReference type="Pfam" id="PF13837"/>
    </source>
</evidence>
<evidence type="ECO:0000256" key="1">
    <source>
        <dbReference type="SAM" id="MobiDB-lite"/>
    </source>
</evidence>
<dbReference type="InterPro" id="IPR044823">
    <property type="entry name" value="ASIL1/2-like"/>
</dbReference>
<proteinExistence type="predicted"/>
<dbReference type="Pfam" id="PF13837">
    <property type="entry name" value="Myb_DNA-bind_4"/>
    <property type="match status" value="1"/>
</dbReference>
<reference evidence="3" key="1">
    <citation type="submission" date="2020-06" db="EMBL/GenBank/DDBJ databases">
        <title>WGS assembly of Ceratodon purpureus strain R40.</title>
        <authorList>
            <person name="Carey S.B."/>
            <person name="Jenkins J."/>
            <person name="Shu S."/>
            <person name="Lovell J.T."/>
            <person name="Sreedasyam A."/>
            <person name="Maumus F."/>
            <person name="Tiley G.P."/>
            <person name="Fernandez-Pozo N."/>
            <person name="Barry K."/>
            <person name="Chen C."/>
            <person name="Wang M."/>
            <person name="Lipzen A."/>
            <person name="Daum C."/>
            <person name="Saski C.A."/>
            <person name="Payton A.C."/>
            <person name="Mcbreen J.C."/>
            <person name="Conrad R.E."/>
            <person name="Kollar L.M."/>
            <person name="Olsson S."/>
            <person name="Huttunen S."/>
            <person name="Landis J.B."/>
            <person name="Wickett N.J."/>
            <person name="Johnson M.G."/>
            <person name="Rensing S.A."/>
            <person name="Grimwood J."/>
            <person name="Schmutz J."/>
            <person name="Mcdaniel S.F."/>
        </authorList>
    </citation>
    <scope>NUCLEOTIDE SEQUENCE</scope>
    <source>
        <strain evidence="3">R40</strain>
    </source>
</reference>
<evidence type="ECO:0000313" key="4">
    <source>
        <dbReference type="Proteomes" id="UP000822688"/>
    </source>
</evidence>
<sequence>MANVVWTKEDILALLEAYSDRYQQFNIGNFRPLDWDYVLLSVNAKKQPGMLGKTRQQVKNKMENMKKKYRQEKGAHTPGLPVKWSYFNDMDRIFGNNLRVLQTLDAENTAPVPKSIVKPEEGCSPSTPVIEVHLSVDLKESEELLPESTCLVDEEALPATSVQVENAPDIHSNSSARRGKKRRHNSYYSPAKALAGAITKFGELCTQLERDRAEREERRTEREERRQKENADREERILKMQMDMQLRLAELFTLGQKPNRGAPTGEEVKK</sequence>